<reference evidence="7 8" key="1">
    <citation type="submission" date="2020-11" db="EMBL/GenBank/DDBJ databases">
        <title>Fusibacter basophilias sp. nov.</title>
        <authorList>
            <person name="Qiu D."/>
        </authorList>
    </citation>
    <scope>NUCLEOTIDE SEQUENCE [LARGE SCALE GENOMIC DNA]</scope>
    <source>
        <strain evidence="7 8">Q10-2</strain>
    </source>
</reference>
<feature type="transmembrane region" description="Helical" evidence="5">
    <location>
        <begin position="103"/>
        <end position="126"/>
    </location>
</feature>
<feature type="transmembrane region" description="Helical" evidence="5">
    <location>
        <begin position="223"/>
        <end position="240"/>
    </location>
</feature>
<evidence type="ECO:0000256" key="5">
    <source>
        <dbReference type="SAM" id="Phobius"/>
    </source>
</evidence>
<feature type="domain" description="O-antigen ligase-related" evidence="6">
    <location>
        <begin position="451"/>
        <end position="527"/>
    </location>
</feature>
<dbReference type="PANTHER" id="PTHR37422:SF13">
    <property type="entry name" value="LIPOPOLYSACCHARIDE BIOSYNTHESIS PROTEIN PA4999-RELATED"/>
    <property type="match status" value="1"/>
</dbReference>
<evidence type="ECO:0000259" key="6">
    <source>
        <dbReference type="Pfam" id="PF04932"/>
    </source>
</evidence>
<gene>
    <name evidence="7" type="ORF">ISU02_18565</name>
</gene>
<feature type="transmembrane region" description="Helical" evidence="5">
    <location>
        <begin position="132"/>
        <end position="150"/>
    </location>
</feature>
<keyword evidence="7" id="KW-0436">Ligase</keyword>
<dbReference type="GO" id="GO:0016874">
    <property type="term" value="F:ligase activity"/>
    <property type="evidence" value="ECO:0007669"/>
    <property type="project" value="UniProtKB-KW"/>
</dbReference>
<dbReference type="PANTHER" id="PTHR37422">
    <property type="entry name" value="TEICHURONIC ACID BIOSYNTHESIS PROTEIN TUAE"/>
    <property type="match status" value="1"/>
</dbReference>
<sequence>MSSKSKKLELHKKTKNFNIFVLLLTIFSVAIIPLLVRITPIEYPMNQFSWYIDQTQFFDVFSMVKANAIVFSGIVAFMLLFYYHKFIGKEQKFFNLQNSLASVYGLIIILSTLFSISTYVSMHGFLERYESVFVLLSYLMIFMLSASLKWDDNMLKKLMNAFFISNVVLSVIGIFQYFGIDLVFNDAMKPFIASQALKGTTFDLSKSFDYTAIFQTLYHSNYVGLYTTLSFPIFMTLFLYERKKVWKGLYLVLSIMILFNSIGSISRGGIIGIALGIPLFIILNHKIIFKNKVTIIVILLIVSVTTVGFEFFTHGFMTSRFKQIFSNTKQAYALKGIVVKDDHISIDYKDVRFDIEITTHVGDVWRLKYTLNGETIDSSGINENGHAYFDGDLKNIEVFLYKNQNALELAVEIDKTPWTFAYDQGKLEYKNIYGKFTSLETPETLGFSGMEKLGSGRGYIWSRTLPKIMKRPILGYGPETFPLAFPQNDYVGKYIAYGTTNMLVDKPHNLYLQIAVSTGLLSLIVFIIMVGANFKNVFGIFRHCKNQLDFENDFTRIVLYGFTVSIFSYLVASSFCDSNVHVSVVFWVILGISFSLKNQVSAGRE</sequence>
<dbReference type="Pfam" id="PF04932">
    <property type="entry name" value="Wzy_C"/>
    <property type="match status" value="1"/>
</dbReference>
<organism evidence="7 8">
    <name type="scientific">Fusibacter ferrireducens</name>
    <dbReference type="NCBI Taxonomy" id="2785058"/>
    <lineage>
        <taxon>Bacteria</taxon>
        <taxon>Bacillati</taxon>
        <taxon>Bacillota</taxon>
        <taxon>Clostridia</taxon>
        <taxon>Eubacteriales</taxon>
        <taxon>Eubacteriales Family XII. Incertae Sedis</taxon>
        <taxon>Fusibacter</taxon>
    </lineage>
</organism>
<evidence type="ECO:0000256" key="4">
    <source>
        <dbReference type="ARBA" id="ARBA00023136"/>
    </source>
</evidence>
<dbReference type="EMBL" id="JADKNH010000013">
    <property type="protein sequence ID" value="MBF4695107.1"/>
    <property type="molecule type" value="Genomic_DNA"/>
</dbReference>
<feature type="transmembrane region" description="Helical" evidence="5">
    <location>
        <begin position="578"/>
        <end position="596"/>
    </location>
</feature>
<feature type="transmembrane region" description="Helical" evidence="5">
    <location>
        <begin position="20"/>
        <end position="40"/>
    </location>
</feature>
<name>A0ABR9ZXC0_9FIRM</name>
<comment type="caution">
    <text evidence="7">The sequence shown here is derived from an EMBL/GenBank/DDBJ whole genome shotgun (WGS) entry which is preliminary data.</text>
</comment>
<proteinExistence type="predicted"/>
<feature type="transmembrane region" description="Helical" evidence="5">
    <location>
        <begin position="60"/>
        <end position="83"/>
    </location>
</feature>
<feature type="transmembrane region" description="Helical" evidence="5">
    <location>
        <begin position="162"/>
        <end position="180"/>
    </location>
</feature>
<dbReference type="RefSeq" id="WP_194703350.1">
    <property type="nucleotide sequence ID" value="NZ_JADKNH010000013.1"/>
</dbReference>
<feature type="transmembrane region" description="Helical" evidence="5">
    <location>
        <begin position="510"/>
        <end position="534"/>
    </location>
</feature>
<evidence type="ECO:0000256" key="2">
    <source>
        <dbReference type="ARBA" id="ARBA00022692"/>
    </source>
</evidence>
<evidence type="ECO:0000256" key="3">
    <source>
        <dbReference type="ARBA" id="ARBA00022989"/>
    </source>
</evidence>
<dbReference type="InterPro" id="IPR007016">
    <property type="entry name" value="O-antigen_ligase-rel_domated"/>
</dbReference>
<accession>A0ABR9ZXC0</accession>
<feature type="transmembrane region" description="Helical" evidence="5">
    <location>
        <begin position="269"/>
        <end position="288"/>
    </location>
</feature>
<keyword evidence="8" id="KW-1185">Reference proteome</keyword>
<feature type="transmembrane region" description="Helical" evidence="5">
    <location>
        <begin position="245"/>
        <end position="263"/>
    </location>
</feature>
<protein>
    <submittedName>
        <fullName evidence="7">O-antigen ligase family protein</fullName>
    </submittedName>
</protein>
<feature type="transmembrane region" description="Helical" evidence="5">
    <location>
        <begin position="295"/>
        <end position="317"/>
    </location>
</feature>
<dbReference type="Proteomes" id="UP000614200">
    <property type="component" value="Unassembled WGS sequence"/>
</dbReference>
<keyword evidence="4 5" id="KW-0472">Membrane</keyword>
<keyword evidence="3 5" id="KW-1133">Transmembrane helix</keyword>
<evidence type="ECO:0000256" key="1">
    <source>
        <dbReference type="ARBA" id="ARBA00004141"/>
    </source>
</evidence>
<keyword evidence="2 5" id="KW-0812">Transmembrane</keyword>
<evidence type="ECO:0000313" key="8">
    <source>
        <dbReference type="Proteomes" id="UP000614200"/>
    </source>
</evidence>
<dbReference type="InterPro" id="IPR051533">
    <property type="entry name" value="WaaL-like"/>
</dbReference>
<comment type="subcellular location">
    <subcellularLocation>
        <location evidence="1">Membrane</location>
        <topology evidence="1">Multi-pass membrane protein</topology>
    </subcellularLocation>
</comment>
<evidence type="ECO:0000313" key="7">
    <source>
        <dbReference type="EMBL" id="MBF4695107.1"/>
    </source>
</evidence>
<feature type="transmembrane region" description="Helical" evidence="5">
    <location>
        <begin position="554"/>
        <end position="572"/>
    </location>
</feature>